<feature type="region of interest" description="Disordered" evidence="1">
    <location>
        <begin position="327"/>
        <end position="348"/>
    </location>
</feature>
<feature type="compositionally biased region" description="Basic and acidic residues" evidence="1">
    <location>
        <begin position="232"/>
        <end position="242"/>
    </location>
</feature>
<protein>
    <submittedName>
        <fullName evidence="2">Uncharacterized protein</fullName>
    </submittedName>
</protein>
<evidence type="ECO:0000313" key="3">
    <source>
        <dbReference type="Proteomes" id="UP001195483"/>
    </source>
</evidence>
<comment type="caution">
    <text evidence="2">The sequence shown here is derived from an EMBL/GenBank/DDBJ whole genome shotgun (WGS) entry which is preliminary data.</text>
</comment>
<feature type="compositionally biased region" description="Polar residues" evidence="1">
    <location>
        <begin position="244"/>
        <end position="263"/>
    </location>
</feature>
<organism evidence="2 3">
    <name type="scientific">Potamilus streckersoni</name>
    <dbReference type="NCBI Taxonomy" id="2493646"/>
    <lineage>
        <taxon>Eukaryota</taxon>
        <taxon>Metazoa</taxon>
        <taxon>Spiralia</taxon>
        <taxon>Lophotrochozoa</taxon>
        <taxon>Mollusca</taxon>
        <taxon>Bivalvia</taxon>
        <taxon>Autobranchia</taxon>
        <taxon>Heteroconchia</taxon>
        <taxon>Palaeoheterodonta</taxon>
        <taxon>Unionida</taxon>
        <taxon>Unionoidea</taxon>
        <taxon>Unionidae</taxon>
        <taxon>Ambleminae</taxon>
        <taxon>Lampsilini</taxon>
        <taxon>Potamilus</taxon>
    </lineage>
</organism>
<feature type="region of interest" description="Disordered" evidence="1">
    <location>
        <begin position="232"/>
        <end position="267"/>
    </location>
</feature>
<feature type="region of interest" description="Disordered" evidence="1">
    <location>
        <begin position="119"/>
        <end position="140"/>
    </location>
</feature>
<sequence>MHVSREVLMHTSLLQGVSANSWLTPPVLATKTTPTVSYATNPGCSLGVNSRMRAKCASGIMGRRHFEVDKQDIGKNEYIRGIQIKSCTSTRTSTQTGSKSSDSQTITQGIQFKSCISSRTNTPTLSKSSNSQTGKTQINGKDFEEKYRLLQRPKTSPAGCGTGLARDPNQIQMDALRIRSFSITSSRKSDNREKLGINGDNDDFNNVKEMKSVYEHRIKSAINREFSSVRKEKKSKEFEKRAKTSTPRYWKTKNSNNGLQNSSLEKEEKQTISDVSQRLRGSFLQNLLQRNSDLRHSVDCPYKCRGCFRACLVSEKFVDYYLGKRVSDSPSVPDAYSRNEHKTSKCFT</sequence>
<reference evidence="2" key="2">
    <citation type="journal article" date="2021" name="Genome Biol. Evol.">
        <title>Developing a high-quality reference genome for a parasitic bivalve with doubly uniparental inheritance (Bivalvia: Unionida).</title>
        <authorList>
            <person name="Smith C.H."/>
        </authorList>
    </citation>
    <scope>NUCLEOTIDE SEQUENCE</scope>
    <source>
        <strain evidence="2">CHS0354</strain>
        <tissue evidence="2">Mantle</tissue>
    </source>
</reference>
<reference evidence="2" key="1">
    <citation type="journal article" date="2021" name="Genome Biol. Evol.">
        <title>A High-Quality Reference Genome for a Parasitic Bivalve with Doubly Uniparental Inheritance (Bivalvia: Unionida).</title>
        <authorList>
            <person name="Smith C.H."/>
        </authorList>
    </citation>
    <scope>NUCLEOTIDE SEQUENCE</scope>
    <source>
        <strain evidence="2">CHS0354</strain>
    </source>
</reference>
<name>A0AAE0VPT9_9BIVA</name>
<accession>A0AAE0VPT9</accession>
<gene>
    <name evidence="2" type="ORF">CHS0354_022934</name>
</gene>
<dbReference type="Proteomes" id="UP001195483">
    <property type="component" value="Unassembled WGS sequence"/>
</dbReference>
<reference evidence="2" key="3">
    <citation type="submission" date="2023-05" db="EMBL/GenBank/DDBJ databases">
        <authorList>
            <person name="Smith C.H."/>
        </authorList>
    </citation>
    <scope>NUCLEOTIDE SEQUENCE</scope>
    <source>
        <strain evidence="2">CHS0354</strain>
        <tissue evidence="2">Mantle</tissue>
    </source>
</reference>
<dbReference type="AlphaFoldDB" id="A0AAE0VPT9"/>
<evidence type="ECO:0000256" key="1">
    <source>
        <dbReference type="SAM" id="MobiDB-lite"/>
    </source>
</evidence>
<keyword evidence="3" id="KW-1185">Reference proteome</keyword>
<feature type="compositionally biased region" description="Basic and acidic residues" evidence="1">
    <location>
        <begin position="337"/>
        <end position="348"/>
    </location>
</feature>
<proteinExistence type="predicted"/>
<feature type="compositionally biased region" description="Polar residues" evidence="1">
    <location>
        <begin position="119"/>
        <end position="139"/>
    </location>
</feature>
<dbReference type="EMBL" id="JAEAOA010001386">
    <property type="protein sequence ID" value="KAK3585526.1"/>
    <property type="molecule type" value="Genomic_DNA"/>
</dbReference>
<evidence type="ECO:0000313" key="2">
    <source>
        <dbReference type="EMBL" id="KAK3585526.1"/>
    </source>
</evidence>